<comment type="caution">
    <text evidence="1">The sequence shown here is derived from an EMBL/GenBank/DDBJ whole genome shotgun (WGS) entry which is preliminary data.</text>
</comment>
<dbReference type="AlphaFoldDB" id="A0A4R9LXE0"/>
<sequence>MFPFGKMNETGMLTHILEIFWIEKLRFTQYTFQQIAKLTEEEYEFSGEGRPKSIAWAVDEMAAYDRNFSFYLPLSMRVSSLFFFAPYQENEVEKDIESIRDKYTPPAFPVRFLDISIDSAKQLEIKESSPQRDKLLKDWRLTLLRLEDRLSKLSEEDAFKKRYASLSGIHTIAGAINNSTEFCHFLWNQHAAPFINHES</sequence>
<protein>
    <submittedName>
        <fullName evidence="1">Uncharacterized protein</fullName>
    </submittedName>
</protein>
<dbReference type="EMBL" id="RQHW01000042">
    <property type="protein sequence ID" value="TGN18930.1"/>
    <property type="molecule type" value="Genomic_DNA"/>
</dbReference>
<evidence type="ECO:0000313" key="1">
    <source>
        <dbReference type="EMBL" id="TGN18930.1"/>
    </source>
</evidence>
<name>A0A4R9LXE0_9LEPT</name>
<proteinExistence type="predicted"/>
<dbReference type="OrthoDB" id="334814at2"/>
<gene>
    <name evidence="1" type="ORF">EHS15_10955</name>
</gene>
<dbReference type="Proteomes" id="UP000298058">
    <property type="component" value="Unassembled WGS sequence"/>
</dbReference>
<accession>A0A4R9LXE0</accession>
<keyword evidence="2" id="KW-1185">Reference proteome</keyword>
<evidence type="ECO:0000313" key="2">
    <source>
        <dbReference type="Proteomes" id="UP000298058"/>
    </source>
</evidence>
<organism evidence="1 2">
    <name type="scientific">Leptospira idonii</name>
    <dbReference type="NCBI Taxonomy" id="1193500"/>
    <lineage>
        <taxon>Bacteria</taxon>
        <taxon>Pseudomonadati</taxon>
        <taxon>Spirochaetota</taxon>
        <taxon>Spirochaetia</taxon>
        <taxon>Leptospirales</taxon>
        <taxon>Leptospiraceae</taxon>
        <taxon>Leptospira</taxon>
    </lineage>
</organism>
<reference evidence="1" key="1">
    <citation type="journal article" date="2019" name="PLoS Negl. Trop. Dis.">
        <title>Revisiting the worldwide diversity of Leptospira species in the environment.</title>
        <authorList>
            <person name="Vincent A.T."/>
            <person name="Schiettekatte O."/>
            <person name="Bourhy P."/>
            <person name="Veyrier F.J."/>
            <person name="Picardeau M."/>
        </authorList>
    </citation>
    <scope>NUCLEOTIDE SEQUENCE [LARGE SCALE GENOMIC DNA]</scope>
    <source>
        <strain evidence="1">201300427</strain>
    </source>
</reference>